<feature type="signal peptide" evidence="1">
    <location>
        <begin position="1"/>
        <end position="17"/>
    </location>
</feature>
<name>A0ABD0KBT4_9CAEN</name>
<organism evidence="2 3">
    <name type="scientific">Batillaria attramentaria</name>
    <dbReference type="NCBI Taxonomy" id="370345"/>
    <lineage>
        <taxon>Eukaryota</taxon>
        <taxon>Metazoa</taxon>
        <taxon>Spiralia</taxon>
        <taxon>Lophotrochozoa</taxon>
        <taxon>Mollusca</taxon>
        <taxon>Gastropoda</taxon>
        <taxon>Caenogastropoda</taxon>
        <taxon>Sorbeoconcha</taxon>
        <taxon>Cerithioidea</taxon>
        <taxon>Batillariidae</taxon>
        <taxon>Batillaria</taxon>
    </lineage>
</organism>
<evidence type="ECO:0000313" key="3">
    <source>
        <dbReference type="Proteomes" id="UP001519460"/>
    </source>
</evidence>
<evidence type="ECO:0000313" key="2">
    <source>
        <dbReference type="EMBL" id="KAK7484416.1"/>
    </source>
</evidence>
<gene>
    <name evidence="2" type="ORF">BaRGS_00024301</name>
</gene>
<dbReference type="Proteomes" id="UP001519460">
    <property type="component" value="Unassembled WGS sequence"/>
</dbReference>
<sequence length="115" mass="12852">MLQLSLLFYFLCGRLLGLRGAVADIALLRTNAVSRASHIDCYQLVHIACLRSLHPLTLESPNCKHPDSRARDDEFCWGGILYIDYTSLLSETRSGESMCVCVSGPKFAKRSSIRM</sequence>
<dbReference type="AlphaFoldDB" id="A0ABD0KBT4"/>
<keyword evidence="1" id="KW-0732">Signal</keyword>
<evidence type="ECO:0000256" key="1">
    <source>
        <dbReference type="SAM" id="SignalP"/>
    </source>
</evidence>
<dbReference type="EMBL" id="JACVVK020000210">
    <property type="protein sequence ID" value="KAK7484416.1"/>
    <property type="molecule type" value="Genomic_DNA"/>
</dbReference>
<protein>
    <recommendedName>
        <fullName evidence="4">Secreted protein</fullName>
    </recommendedName>
</protein>
<feature type="chain" id="PRO_5044797905" description="Secreted protein" evidence="1">
    <location>
        <begin position="18"/>
        <end position="115"/>
    </location>
</feature>
<accession>A0ABD0KBT4</accession>
<evidence type="ECO:0008006" key="4">
    <source>
        <dbReference type="Google" id="ProtNLM"/>
    </source>
</evidence>
<keyword evidence="3" id="KW-1185">Reference proteome</keyword>
<comment type="caution">
    <text evidence="2">The sequence shown here is derived from an EMBL/GenBank/DDBJ whole genome shotgun (WGS) entry which is preliminary data.</text>
</comment>
<proteinExistence type="predicted"/>
<reference evidence="2 3" key="1">
    <citation type="journal article" date="2023" name="Sci. Data">
        <title>Genome assembly of the Korean intertidal mud-creeper Batillaria attramentaria.</title>
        <authorList>
            <person name="Patra A.K."/>
            <person name="Ho P.T."/>
            <person name="Jun S."/>
            <person name="Lee S.J."/>
            <person name="Kim Y."/>
            <person name="Won Y.J."/>
        </authorList>
    </citation>
    <scope>NUCLEOTIDE SEQUENCE [LARGE SCALE GENOMIC DNA]</scope>
    <source>
        <strain evidence="2">Wonlab-2016</strain>
    </source>
</reference>